<dbReference type="EMBL" id="RWJI01000002">
    <property type="protein sequence ID" value="RRQ51318.1"/>
    <property type="molecule type" value="Genomic_DNA"/>
</dbReference>
<protein>
    <recommendedName>
        <fullName evidence="4">Lipoprotein</fullName>
    </recommendedName>
</protein>
<dbReference type="AlphaFoldDB" id="A0A3R8Q7Z7"/>
<sequence length="131" mass="14136">MKNILPLTAVALLLAGCVSAPEARAPARQTAPIERKAASFPPRPTPAPIAGLEGVLGKDANAIKRLFGEPRLDVVEVYGRKLQFVGKPCILDAFLYPERKGGREVVTYVDARRSDGTAVDRVACIDALQRR</sequence>
<feature type="signal peptide" evidence="1">
    <location>
        <begin position="1"/>
        <end position="20"/>
    </location>
</feature>
<dbReference type="PROSITE" id="PS51257">
    <property type="entry name" value="PROKAR_LIPOPROTEIN"/>
    <property type="match status" value="1"/>
</dbReference>
<organism evidence="2 3">
    <name type="scientific">Sphingorhabdus wooponensis</name>
    <dbReference type="NCBI Taxonomy" id="940136"/>
    <lineage>
        <taxon>Bacteria</taxon>
        <taxon>Pseudomonadati</taxon>
        <taxon>Pseudomonadota</taxon>
        <taxon>Alphaproteobacteria</taxon>
        <taxon>Sphingomonadales</taxon>
        <taxon>Sphingomonadaceae</taxon>
        <taxon>Sphingorhabdus</taxon>
    </lineage>
</organism>
<evidence type="ECO:0008006" key="4">
    <source>
        <dbReference type="Google" id="ProtNLM"/>
    </source>
</evidence>
<evidence type="ECO:0000313" key="2">
    <source>
        <dbReference type="EMBL" id="RRQ51318.1"/>
    </source>
</evidence>
<dbReference type="Proteomes" id="UP000268553">
    <property type="component" value="Unassembled WGS sequence"/>
</dbReference>
<keyword evidence="3" id="KW-1185">Reference proteome</keyword>
<reference evidence="2 3" key="1">
    <citation type="submission" date="2018-12" db="EMBL/GenBank/DDBJ databases">
        <authorList>
            <person name="Kim S.-J."/>
            <person name="Jung G.-Y."/>
        </authorList>
    </citation>
    <scope>NUCLEOTIDE SEQUENCE [LARGE SCALE GENOMIC DNA]</scope>
    <source>
        <strain evidence="2 3">03SU3-P</strain>
    </source>
</reference>
<name>A0A3R8Q7Z7_9SPHN</name>
<feature type="chain" id="PRO_5018543756" description="Lipoprotein" evidence="1">
    <location>
        <begin position="21"/>
        <end position="131"/>
    </location>
</feature>
<evidence type="ECO:0000256" key="1">
    <source>
        <dbReference type="SAM" id="SignalP"/>
    </source>
</evidence>
<accession>A0A3R8Q7Z7</accession>
<dbReference type="OrthoDB" id="8482143at2"/>
<keyword evidence="1" id="KW-0732">Signal</keyword>
<proteinExistence type="predicted"/>
<evidence type="ECO:0000313" key="3">
    <source>
        <dbReference type="Proteomes" id="UP000268553"/>
    </source>
</evidence>
<comment type="caution">
    <text evidence="2">The sequence shown here is derived from an EMBL/GenBank/DDBJ whole genome shotgun (WGS) entry which is preliminary data.</text>
</comment>
<gene>
    <name evidence="2" type="ORF">D7D48_09230</name>
</gene>